<evidence type="ECO:0000313" key="2">
    <source>
        <dbReference type="Proteomes" id="UP000050557"/>
    </source>
</evidence>
<dbReference type="Proteomes" id="UP000050557">
    <property type="component" value="Unassembled WGS sequence"/>
</dbReference>
<proteinExistence type="predicted"/>
<dbReference type="Pfam" id="PF20553">
    <property type="entry name" value="Methyltransf_35"/>
    <property type="match status" value="1"/>
</dbReference>
<organism evidence="1 2">
    <name type="scientific">Pseudomonas syringae pv. helianthi</name>
    <dbReference type="NCBI Taxonomy" id="251654"/>
    <lineage>
        <taxon>Bacteria</taxon>
        <taxon>Pseudomonadati</taxon>
        <taxon>Pseudomonadota</taxon>
        <taxon>Gammaproteobacteria</taxon>
        <taxon>Pseudomonadales</taxon>
        <taxon>Pseudomonadaceae</taxon>
        <taxon>Pseudomonas</taxon>
    </lineage>
</organism>
<dbReference type="InterPro" id="IPR046788">
    <property type="entry name" value="Methyltransf_35"/>
</dbReference>
<reference evidence="1 2" key="1">
    <citation type="submission" date="2015-09" db="EMBL/GenBank/DDBJ databases">
        <title>Genome announcement of multiple Pseudomonas syringae strains.</title>
        <authorList>
            <person name="Thakur S."/>
            <person name="Wang P.W."/>
            <person name="Gong Y."/>
            <person name="Weir B.S."/>
            <person name="Guttman D.S."/>
        </authorList>
    </citation>
    <scope>NUCLEOTIDE SEQUENCE [LARGE SCALE GENOMIC DNA]</scope>
    <source>
        <strain evidence="1 2">ICMP4531</strain>
    </source>
</reference>
<evidence type="ECO:0000313" key="1">
    <source>
        <dbReference type="EMBL" id="KPX47526.1"/>
    </source>
</evidence>
<gene>
    <name evidence="1" type="ORF">ALO68_00251</name>
</gene>
<dbReference type="EMBL" id="LJQM01000065">
    <property type="protein sequence ID" value="KPX47526.1"/>
    <property type="molecule type" value="Genomic_DNA"/>
</dbReference>
<dbReference type="PATRIC" id="fig|251654.3.peg.331"/>
<dbReference type="AlphaFoldDB" id="A0A0P9RN21"/>
<name>A0A0P9RN21_9PSED</name>
<sequence length="318" mass="36102">MASFEAINYSLRPNKCVERKIIFETLMGLSSNFDFTRYQYLGMGSMWFVDFILAHKNLGIEELVSFELEEHSPRAIFNRPYSNIRIFPGPVAEGIATIDWTKPAIVWLDYDCGPENSAVFDDSAEVSSKITSGSILMVTVNAHMGRIPAQNAEGEKLTRHQGLAQILGDAAPSEQEFQHINLKNYHNVLATCLTRHIVRAHRRSGRGGKFVSFLNYYYKDNAPMITVGGMFVDENNEESLTTNKCYLSSEYIGPTLYPIQVPPLTYRERISLDALLPSAHQLNEDEILRKLGFKLAQTQLDDYAKFYKLYPSYSEVVL</sequence>
<dbReference type="RefSeq" id="WP_054985154.1">
    <property type="nucleotide sequence ID" value="NZ_CP092918.1"/>
</dbReference>
<protein>
    <submittedName>
        <fullName evidence="1">Uncharacterized protein</fullName>
    </submittedName>
</protein>
<comment type="caution">
    <text evidence="1">The sequence shown here is derived from an EMBL/GenBank/DDBJ whole genome shotgun (WGS) entry which is preliminary data.</text>
</comment>
<accession>A0A0P9RN21</accession>